<evidence type="ECO:0000256" key="6">
    <source>
        <dbReference type="ARBA" id="ARBA00023295"/>
    </source>
</evidence>
<dbReference type="GO" id="GO:0003796">
    <property type="term" value="F:lysozyme activity"/>
    <property type="evidence" value="ECO:0007669"/>
    <property type="project" value="UniProtKB-EC"/>
</dbReference>
<evidence type="ECO:0000256" key="3">
    <source>
        <dbReference type="ARBA" id="ARBA00022529"/>
    </source>
</evidence>
<feature type="chain" id="PRO_5041267721" description="lysozyme" evidence="8">
    <location>
        <begin position="21"/>
        <end position="170"/>
    </location>
</feature>
<evidence type="ECO:0000313" key="9">
    <source>
        <dbReference type="EMBL" id="KAJ3646608.1"/>
    </source>
</evidence>
<comment type="catalytic activity">
    <reaction evidence="1">
        <text>Hydrolysis of (1-&gt;4)-beta-linkages between N-acetylmuramic acid and N-acetyl-D-glucosamine residues in a peptidoglycan and between N-acetyl-D-glucosamine residues in chitodextrins.</text>
        <dbReference type="EC" id="3.2.1.17"/>
    </reaction>
</comment>
<protein>
    <recommendedName>
        <fullName evidence="2">lysozyme</fullName>
        <ecNumber evidence="2">3.2.1.17</ecNumber>
    </recommendedName>
</protein>
<feature type="signal peptide" evidence="8">
    <location>
        <begin position="1"/>
        <end position="20"/>
    </location>
</feature>
<dbReference type="EC" id="3.2.1.17" evidence="2"/>
<keyword evidence="5" id="KW-0378">Hydrolase</keyword>
<dbReference type="InterPro" id="IPR008597">
    <property type="entry name" value="Invert_lysozyme"/>
</dbReference>
<feature type="disulfide bond" evidence="7">
    <location>
        <begin position="101"/>
        <end position="107"/>
    </location>
</feature>
<dbReference type="Proteomes" id="UP001168821">
    <property type="component" value="Unassembled WGS sequence"/>
</dbReference>
<evidence type="ECO:0000313" key="10">
    <source>
        <dbReference type="Proteomes" id="UP001168821"/>
    </source>
</evidence>
<evidence type="ECO:0000256" key="2">
    <source>
        <dbReference type="ARBA" id="ARBA00012732"/>
    </source>
</evidence>
<dbReference type="Gene3D" id="1.10.530.10">
    <property type="match status" value="1"/>
</dbReference>
<dbReference type="GO" id="GO:0031640">
    <property type="term" value="P:killing of cells of another organism"/>
    <property type="evidence" value="ECO:0007669"/>
    <property type="project" value="UniProtKB-KW"/>
</dbReference>
<feature type="disulfide bond" evidence="7">
    <location>
        <begin position="49"/>
        <end position="131"/>
    </location>
</feature>
<sequence>MARLDSVLLAVLVFCSTATPQRTKVFKRAEREFIQQFDTYEPRPVNEKCLRCLCSTTCSDINNNNCAEADCLKISRDYWIESGSPEVRWGAPQNDDPYLDCASDFDCSVRSVQGFMHRFQEDCNGDGIIDCDDFVNLHWFGFGLGPGECKNSELPEVYLQHYQWCKNLNL</sequence>
<dbReference type="PROSITE" id="PS51909">
    <property type="entry name" value="LYSOZYME_I"/>
    <property type="match status" value="1"/>
</dbReference>
<comment type="caution">
    <text evidence="9">The sequence shown here is derived from an EMBL/GenBank/DDBJ whole genome shotgun (WGS) entry which is preliminary data.</text>
</comment>
<evidence type="ECO:0000256" key="5">
    <source>
        <dbReference type="ARBA" id="ARBA00022801"/>
    </source>
</evidence>
<keyword evidence="8" id="KW-0732">Signal</keyword>
<evidence type="ECO:0000256" key="1">
    <source>
        <dbReference type="ARBA" id="ARBA00000632"/>
    </source>
</evidence>
<keyword evidence="3" id="KW-0929">Antimicrobial</keyword>
<name>A0AA38HZS0_9CUCU</name>
<accession>A0AA38HZS0</accession>
<dbReference type="GO" id="GO:0042742">
    <property type="term" value="P:defense response to bacterium"/>
    <property type="evidence" value="ECO:0007669"/>
    <property type="project" value="UniProtKB-KW"/>
</dbReference>
<keyword evidence="7" id="KW-1015">Disulfide bond</keyword>
<keyword evidence="10" id="KW-1185">Reference proteome</keyword>
<evidence type="ECO:0000256" key="8">
    <source>
        <dbReference type="SAM" id="SignalP"/>
    </source>
</evidence>
<proteinExistence type="predicted"/>
<organism evidence="9 10">
    <name type="scientific">Zophobas morio</name>
    <dbReference type="NCBI Taxonomy" id="2755281"/>
    <lineage>
        <taxon>Eukaryota</taxon>
        <taxon>Metazoa</taxon>
        <taxon>Ecdysozoa</taxon>
        <taxon>Arthropoda</taxon>
        <taxon>Hexapoda</taxon>
        <taxon>Insecta</taxon>
        <taxon>Pterygota</taxon>
        <taxon>Neoptera</taxon>
        <taxon>Endopterygota</taxon>
        <taxon>Coleoptera</taxon>
        <taxon>Polyphaga</taxon>
        <taxon>Cucujiformia</taxon>
        <taxon>Tenebrionidae</taxon>
        <taxon>Zophobas</taxon>
    </lineage>
</organism>
<gene>
    <name evidence="9" type="ORF">Zmor_024189</name>
</gene>
<evidence type="ECO:0000256" key="4">
    <source>
        <dbReference type="ARBA" id="ARBA00022638"/>
    </source>
</evidence>
<evidence type="ECO:0000256" key="7">
    <source>
        <dbReference type="PIRSR" id="PIRSR608597-3"/>
    </source>
</evidence>
<dbReference type="Pfam" id="PF05497">
    <property type="entry name" value="Destabilase"/>
    <property type="match status" value="1"/>
</dbReference>
<keyword evidence="6" id="KW-0326">Glycosidase</keyword>
<dbReference type="AlphaFoldDB" id="A0AA38HZS0"/>
<dbReference type="EMBL" id="JALNTZ010000007">
    <property type="protein sequence ID" value="KAJ3646608.1"/>
    <property type="molecule type" value="Genomic_DNA"/>
</dbReference>
<reference evidence="9" key="1">
    <citation type="journal article" date="2023" name="G3 (Bethesda)">
        <title>Whole genome assemblies of Zophobas morio and Tenebrio molitor.</title>
        <authorList>
            <person name="Kaur S."/>
            <person name="Stinson S.A."/>
            <person name="diCenzo G.C."/>
        </authorList>
    </citation>
    <scope>NUCLEOTIDE SEQUENCE</scope>
    <source>
        <strain evidence="9">QUZm001</strain>
    </source>
</reference>
<keyword evidence="4" id="KW-0081">Bacteriolytic enzyme</keyword>
<feature type="disulfide bond" evidence="7">
    <location>
        <begin position="54"/>
        <end position="58"/>
    </location>
</feature>